<dbReference type="Proteomes" id="UP000756710">
    <property type="component" value="Unassembled WGS sequence"/>
</dbReference>
<dbReference type="HOGENOM" id="CLU_2703303_0_0_11"/>
<evidence type="ECO:0000313" key="2">
    <source>
        <dbReference type="EMBL" id="MBP2066993.1"/>
    </source>
</evidence>
<organism evidence="1">
    <name type="scientific">Streptomyces iranensis</name>
    <dbReference type="NCBI Taxonomy" id="576784"/>
    <lineage>
        <taxon>Bacteria</taxon>
        <taxon>Bacillati</taxon>
        <taxon>Actinomycetota</taxon>
        <taxon>Actinomycetes</taxon>
        <taxon>Kitasatosporales</taxon>
        <taxon>Streptomycetaceae</taxon>
        <taxon>Streptomyces</taxon>
        <taxon>Streptomyces violaceusniger group</taxon>
    </lineage>
</organism>
<keyword evidence="3" id="KW-1185">Reference proteome</keyword>
<gene>
    <name evidence="2" type="ORF">J2Z30_008059</name>
    <name evidence="1" type="ORF">SIRAN777</name>
</gene>
<sequence>MFTAPHTDEVFRDGALRPADHHAAGGNATYVYQFGYHPAEDPGHLGATRCWETPRTPSGHGTTEATARIRHFG</sequence>
<dbReference type="RefSeq" id="WP_044567165.1">
    <property type="nucleotide sequence ID" value="NZ_BAABDR010000098.1"/>
</dbReference>
<dbReference type="PATRIC" id="fig|576784.4.peg.671"/>
<dbReference type="EMBL" id="LK022848">
    <property type="protein sequence ID" value="CDR02456.1"/>
    <property type="molecule type" value="Genomic_DNA"/>
</dbReference>
<evidence type="ECO:0000313" key="1">
    <source>
        <dbReference type="EMBL" id="CDR02456.1"/>
    </source>
</evidence>
<protein>
    <submittedName>
        <fullName evidence="1 2">Carboxylesterase</fullName>
    </submittedName>
</protein>
<dbReference type="EMBL" id="JAGGLR010000028">
    <property type="protein sequence ID" value="MBP2066993.1"/>
    <property type="molecule type" value="Genomic_DNA"/>
</dbReference>
<reference evidence="1" key="1">
    <citation type="submission" date="2014-05" db="EMBL/GenBank/DDBJ databases">
        <authorList>
            <person name="Horn Fabian"/>
        </authorList>
    </citation>
    <scope>NUCLEOTIDE SEQUENCE</scope>
</reference>
<reference evidence="2 3" key="2">
    <citation type="submission" date="2021-03" db="EMBL/GenBank/DDBJ databases">
        <title>Genomic Encyclopedia of Type Strains, Phase IV (KMG-IV): sequencing the most valuable type-strain genomes for metagenomic binning, comparative biology and taxonomic classification.</title>
        <authorList>
            <person name="Goeker M."/>
        </authorList>
    </citation>
    <scope>NUCLEOTIDE SEQUENCE [LARGE SCALE GENOMIC DNA]</scope>
    <source>
        <strain evidence="2 3">DSM 41954</strain>
    </source>
</reference>
<proteinExistence type="predicted"/>
<accession>A0A060ZDB9</accession>
<evidence type="ECO:0000313" key="3">
    <source>
        <dbReference type="Proteomes" id="UP000756710"/>
    </source>
</evidence>
<dbReference type="AlphaFoldDB" id="A0A060ZDB9"/>
<name>A0A060ZDB9_9ACTN</name>